<sequence length="641" mass="69176">MPVVPLTLQDPTLLLQRIALDVDPELGPLRELTMNGVQACQAAGGGEVRWTVRRIDGVPRLAVVDQGIGMTASDASRYLGRLGLSGQADTSLGANHGIGGRLTLLAASPAGVLYRTWARPGRGVALRLGMDPSTGQFGLVSDERGRTHRPVSWTDAPAPIRSAGHGTEVVLLGRPDHPDSTQPLSPGEPRGHVRRGLNSRFATIPDGIAVIVDGPLEPSDLPAAASGARHDLDDRATDRGVVGLTSATAHWWLLPRDSPEPVNTHLDPGYVASLYQQELYDLHPARRGGFARMSQFGIRVGQDRVCIWIEPVAGLVASSPSRRSLSLRPDRPEGLWPGESALPWVQWAAEFSRRLPPALAQLALDADSAAEGAADMRRSIARLLRNDPGLTAIPRYRPSGRRGGSEGATTNVGRGDNEASLVPESARARGAREALALFGDLLTQSDDGRRTRENLRRRAHGGSRPVVPVRGHDGTSGPETESESQPGRTSPRRHRIREDDLPHARWISVQDETRPVGYLDDRVANFDEGRNELTINADHRLFRALVQALAAEHAARPSHVVETLAGRIARREWYLHLAATIMRTRELEVAEAWSEGAGTAMRTPEALTAAVAYGASVHVRAKRAMRSRLGSPDGDPTSTSE</sequence>
<proteinExistence type="predicted"/>
<dbReference type="Gene3D" id="3.30.565.10">
    <property type="entry name" value="Histidine kinase-like ATPase, C-terminal domain"/>
    <property type="match status" value="1"/>
</dbReference>
<evidence type="ECO:0000313" key="2">
    <source>
        <dbReference type="EMBL" id="CAB4959078.1"/>
    </source>
</evidence>
<gene>
    <name evidence="2" type="ORF">UFOPK3564_03944</name>
</gene>
<evidence type="ECO:0000256" key="1">
    <source>
        <dbReference type="SAM" id="MobiDB-lite"/>
    </source>
</evidence>
<name>A0A6J7KRJ5_9ZZZZ</name>
<feature type="region of interest" description="Disordered" evidence="1">
    <location>
        <begin position="139"/>
        <end position="160"/>
    </location>
</feature>
<accession>A0A6J7KRJ5</accession>
<dbReference type="AlphaFoldDB" id="A0A6J7KRJ5"/>
<reference evidence="2" key="1">
    <citation type="submission" date="2020-05" db="EMBL/GenBank/DDBJ databases">
        <authorList>
            <person name="Chiriac C."/>
            <person name="Salcher M."/>
            <person name="Ghai R."/>
            <person name="Kavagutti S V."/>
        </authorList>
    </citation>
    <scope>NUCLEOTIDE SEQUENCE</scope>
</reference>
<feature type="region of interest" description="Disordered" evidence="1">
    <location>
        <begin position="391"/>
        <end position="427"/>
    </location>
</feature>
<feature type="region of interest" description="Disordered" evidence="1">
    <location>
        <begin position="447"/>
        <end position="501"/>
    </location>
</feature>
<feature type="compositionally biased region" description="Basic and acidic residues" evidence="1">
    <location>
        <begin position="447"/>
        <end position="456"/>
    </location>
</feature>
<organism evidence="2">
    <name type="scientific">freshwater metagenome</name>
    <dbReference type="NCBI Taxonomy" id="449393"/>
    <lineage>
        <taxon>unclassified sequences</taxon>
        <taxon>metagenomes</taxon>
        <taxon>ecological metagenomes</taxon>
    </lineage>
</organism>
<protein>
    <submittedName>
        <fullName evidence="2">Unannotated protein</fullName>
    </submittedName>
</protein>
<feature type="compositionally biased region" description="Polar residues" evidence="1">
    <location>
        <begin position="477"/>
        <end position="488"/>
    </location>
</feature>
<dbReference type="InterPro" id="IPR036890">
    <property type="entry name" value="HATPase_C_sf"/>
</dbReference>
<dbReference type="EMBL" id="CAFBMK010000450">
    <property type="protein sequence ID" value="CAB4959078.1"/>
    <property type="molecule type" value="Genomic_DNA"/>
</dbReference>
<dbReference type="SUPFAM" id="SSF55874">
    <property type="entry name" value="ATPase domain of HSP90 chaperone/DNA topoisomerase II/histidine kinase"/>
    <property type="match status" value="1"/>
</dbReference>